<reference evidence="1" key="1">
    <citation type="journal article" date="2011" name="Environ. Microbiol.">
        <title>Genomic insights into the metabolic potential of the polycyclic aromatic hydrocarbon degrading sulfate-reducing Deltaproteobacterium N47.</title>
        <authorList>
            <person name="Bergmann F."/>
            <person name="Selesi D."/>
            <person name="Weinmaier T."/>
            <person name="Tischler P."/>
            <person name="Rattei T."/>
            <person name="Meckenstock R.U."/>
        </authorList>
    </citation>
    <scope>NUCLEOTIDE SEQUENCE</scope>
</reference>
<protein>
    <submittedName>
        <fullName evidence="1">Uncharacterized protein</fullName>
    </submittedName>
</protein>
<sequence length="73" mass="8533">MSALLHVTIKDIDNSGYVWDVFYCPDCLEKMLTSSTWLEVIRQVKVTPQYLSHLYPQLVNEPVCDKCHSVFKR</sequence>
<proteinExistence type="predicted"/>
<dbReference type="EMBL" id="FR695864">
    <property type="protein sequence ID" value="CBX27150.1"/>
    <property type="molecule type" value="Genomic_DNA"/>
</dbReference>
<organism evidence="1">
    <name type="scientific">uncultured Desulfobacterium sp</name>
    <dbReference type="NCBI Taxonomy" id="201089"/>
    <lineage>
        <taxon>Bacteria</taxon>
        <taxon>Pseudomonadati</taxon>
        <taxon>Thermodesulfobacteriota</taxon>
        <taxon>Desulfobacteria</taxon>
        <taxon>Desulfobacterales</taxon>
        <taxon>Desulfobacteriaceae</taxon>
        <taxon>Desulfobacterium</taxon>
        <taxon>environmental samples</taxon>
    </lineage>
</organism>
<dbReference type="AlphaFoldDB" id="E1Y9A6"/>
<evidence type="ECO:0000313" key="1">
    <source>
        <dbReference type="EMBL" id="CBX27150.1"/>
    </source>
</evidence>
<name>E1Y9A6_9BACT</name>
<accession>E1Y9A6</accession>
<gene>
    <name evidence="1" type="ORF">N47_A11790</name>
</gene>